<evidence type="ECO:0000313" key="7">
    <source>
        <dbReference type="EMBL" id="SEH43939.1"/>
    </source>
</evidence>
<keyword evidence="6" id="KW-0482">Metalloprotease</keyword>
<dbReference type="GO" id="GO:0005615">
    <property type="term" value="C:extracellular space"/>
    <property type="evidence" value="ECO:0007669"/>
    <property type="project" value="InterPro"/>
</dbReference>
<dbReference type="EMBL" id="FNWX01000004">
    <property type="protein sequence ID" value="SEH43939.1"/>
    <property type="molecule type" value="Genomic_DNA"/>
</dbReference>
<keyword evidence="4" id="KW-0378">Hydrolase</keyword>
<sequence>MIINQLTRSVGIGVLFLFANLNAQSTNDKIIRNFIKNDVTFLANSNVEFRIQNEDKSNSLQSEIVNVQQYYNNTPIYKSLAKAVIRGGNVISFNNNFKQVNPNNIIRDKIDKSEALYTALRHLDINTSGFELLDENSGDMINLPDNKVASIRFFYEKDNALVPAQLFFINQTKENKFYSTLVSLTTGEILENNNMINECSFEDNHFTGDPSENSSHLLTHFNNNLKNKNFSKAVTNASYNVFPFPIEAPTFGSRAIVSNPWDLTASPEGWHSNGTTNYTNTYGNNVLAYVDNNASNTVGFTPSSTTSGNLTFDFPFAESTSLSAYDNRASAVTNLFYANNMIHDIMYKF</sequence>
<dbReference type="GO" id="GO:0006508">
    <property type="term" value="P:proteolysis"/>
    <property type="evidence" value="ECO:0007669"/>
    <property type="project" value="UniProtKB-KW"/>
</dbReference>
<evidence type="ECO:0000256" key="4">
    <source>
        <dbReference type="ARBA" id="ARBA00022801"/>
    </source>
</evidence>
<organism evidence="7 8">
    <name type="scientific">Epilithonimonas hominis</name>
    <dbReference type="NCBI Taxonomy" id="420404"/>
    <lineage>
        <taxon>Bacteria</taxon>
        <taxon>Pseudomonadati</taxon>
        <taxon>Bacteroidota</taxon>
        <taxon>Flavobacteriia</taxon>
        <taxon>Flavobacteriales</taxon>
        <taxon>Weeksellaceae</taxon>
        <taxon>Chryseobacterium group</taxon>
        <taxon>Epilithonimonas</taxon>
    </lineage>
</organism>
<dbReference type="Pfam" id="PF02128">
    <property type="entry name" value="Peptidase_M36"/>
    <property type="match status" value="1"/>
</dbReference>
<evidence type="ECO:0000313" key="8">
    <source>
        <dbReference type="Proteomes" id="UP000198555"/>
    </source>
</evidence>
<evidence type="ECO:0000256" key="5">
    <source>
        <dbReference type="ARBA" id="ARBA00022833"/>
    </source>
</evidence>
<comment type="cofactor">
    <cofactor evidence="1">
        <name>Zn(2+)</name>
        <dbReference type="ChEBI" id="CHEBI:29105"/>
    </cofactor>
</comment>
<reference evidence="8" key="1">
    <citation type="submission" date="2016-10" db="EMBL/GenBank/DDBJ databases">
        <authorList>
            <person name="Varghese N."/>
            <person name="Submissions S."/>
        </authorList>
    </citation>
    <scope>NUCLEOTIDE SEQUENCE [LARGE SCALE GENOMIC DNA]</scope>
    <source>
        <strain evidence="8">DSM 19326</strain>
    </source>
</reference>
<evidence type="ECO:0000256" key="3">
    <source>
        <dbReference type="ARBA" id="ARBA00022723"/>
    </source>
</evidence>
<accession>A0A1H6ICE8</accession>
<dbReference type="AlphaFoldDB" id="A0A1H6ICE8"/>
<dbReference type="InterPro" id="IPR050371">
    <property type="entry name" value="Fungal_virulence_M36"/>
</dbReference>
<dbReference type="STRING" id="420404.SAMN05421793_10448"/>
<dbReference type="PANTHER" id="PTHR33478:SF1">
    <property type="entry name" value="EXTRACELLULAR METALLOPROTEINASE MEP"/>
    <property type="match status" value="1"/>
</dbReference>
<keyword evidence="8" id="KW-1185">Reference proteome</keyword>
<dbReference type="Gene3D" id="3.10.170.10">
    <property type="match status" value="1"/>
</dbReference>
<dbReference type="GO" id="GO:0004222">
    <property type="term" value="F:metalloendopeptidase activity"/>
    <property type="evidence" value="ECO:0007669"/>
    <property type="project" value="InterPro"/>
</dbReference>
<keyword evidence="3" id="KW-0479">Metal-binding</keyword>
<dbReference type="GO" id="GO:0008270">
    <property type="term" value="F:zinc ion binding"/>
    <property type="evidence" value="ECO:0007669"/>
    <property type="project" value="InterPro"/>
</dbReference>
<evidence type="ECO:0000256" key="2">
    <source>
        <dbReference type="ARBA" id="ARBA00022670"/>
    </source>
</evidence>
<evidence type="ECO:0000256" key="6">
    <source>
        <dbReference type="ARBA" id="ARBA00023049"/>
    </source>
</evidence>
<protein>
    <submittedName>
        <fullName evidence="7">Fungalysin metallopeptidase (M36)</fullName>
    </submittedName>
</protein>
<keyword evidence="5" id="KW-0862">Zinc</keyword>
<dbReference type="PANTHER" id="PTHR33478">
    <property type="entry name" value="EXTRACELLULAR METALLOPROTEINASE MEP"/>
    <property type="match status" value="1"/>
</dbReference>
<dbReference type="InterPro" id="IPR001842">
    <property type="entry name" value="Peptidase_M36"/>
</dbReference>
<gene>
    <name evidence="7" type="ORF">SAMN05421793_10448</name>
</gene>
<evidence type="ECO:0000256" key="1">
    <source>
        <dbReference type="ARBA" id="ARBA00001947"/>
    </source>
</evidence>
<proteinExistence type="predicted"/>
<dbReference type="Proteomes" id="UP000198555">
    <property type="component" value="Unassembled WGS sequence"/>
</dbReference>
<name>A0A1H6ICE8_9FLAO</name>
<keyword evidence="2" id="KW-0645">Protease</keyword>